<keyword evidence="1" id="KW-0732">Signal</keyword>
<evidence type="ECO:0000313" key="3">
    <source>
        <dbReference type="Proteomes" id="UP000653730"/>
    </source>
</evidence>
<reference evidence="2 3" key="1">
    <citation type="submission" date="2020-09" db="EMBL/GenBank/DDBJ databases">
        <title>Sinomicrobium weinanense sp. nov., a halophilic bacteria isolated from saline-alkali soil.</title>
        <authorList>
            <person name="Wu P."/>
            <person name="Ren H."/>
            <person name="Mei Y."/>
            <person name="Liang Y."/>
            <person name="Chen Z."/>
        </authorList>
    </citation>
    <scope>NUCLEOTIDE SEQUENCE [LARGE SCALE GENOMIC DNA]</scope>
    <source>
        <strain evidence="2 3">FJxs</strain>
    </source>
</reference>
<keyword evidence="3" id="KW-1185">Reference proteome</keyword>
<protein>
    <submittedName>
        <fullName evidence="2">Uncharacterized protein</fullName>
    </submittedName>
</protein>
<feature type="signal peptide" evidence="1">
    <location>
        <begin position="1"/>
        <end position="22"/>
    </location>
</feature>
<accession>A0A926JRU0</accession>
<dbReference type="RefSeq" id="WP_187965482.1">
    <property type="nucleotide sequence ID" value="NZ_JACVDC010000025.1"/>
</dbReference>
<comment type="caution">
    <text evidence="2">The sequence shown here is derived from an EMBL/GenBank/DDBJ whole genome shotgun (WGS) entry which is preliminary data.</text>
</comment>
<name>A0A926JRU0_9FLAO</name>
<proteinExistence type="predicted"/>
<evidence type="ECO:0000256" key="1">
    <source>
        <dbReference type="SAM" id="SignalP"/>
    </source>
</evidence>
<feature type="chain" id="PRO_5037481145" evidence="1">
    <location>
        <begin position="23"/>
        <end position="188"/>
    </location>
</feature>
<dbReference type="Proteomes" id="UP000653730">
    <property type="component" value="Unassembled WGS sequence"/>
</dbReference>
<dbReference type="PROSITE" id="PS51257">
    <property type="entry name" value="PROKAR_LIPOPROTEIN"/>
    <property type="match status" value="1"/>
</dbReference>
<evidence type="ECO:0000313" key="2">
    <source>
        <dbReference type="EMBL" id="MBC9796335.1"/>
    </source>
</evidence>
<dbReference type="EMBL" id="JACVDC010000025">
    <property type="protein sequence ID" value="MBC9796335.1"/>
    <property type="molecule type" value="Genomic_DNA"/>
</dbReference>
<organism evidence="2 3">
    <name type="scientific">Sinomicrobium weinanense</name>
    <dbReference type="NCBI Taxonomy" id="2842200"/>
    <lineage>
        <taxon>Bacteria</taxon>
        <taxon>Pseudomonadati</taxon>
        <taxon>Bacteroidota</taxon>
        <taxon>Flavobacteriia</taxon>
        <taxon>Flavobacteriales</taxon>
        <taxon>Flavobacteriaceae</taxon>
        <taxon>Sinomicrobium</taxon>
    </lineage>
</organism>
<gene>
    <name evidence="2" type="ORF">IBL28_10170</name>
</gene>
<dbReference type="AlphaFoldDB" id="A0A926JRU0"/>
<sequence>MKTTLCKRGFLFMALCTLIILGSCQPPEVEKPKKTIDKEQAARLSGRFVDELTELMEGTKDTARLNRMQKAGFVPRDNKADFKLASYTYYTVEELEHYFAWVKQEAWEKGYALEGYRFYFGIYPDEDDYGEKQNFMTMFISPAGRKAERQEGAVVNLSPVFYYAEEITEIDSYNYGGQGEPPSEKYAD</sequence>